<evidence type="ECO:0000313" key="9">
    <source>
        <dbReference type="EMBL" id="SMB80047.1"/>
    </source>
</evidence>
<organism evidence="9 10">
    <name type="scientific">Desulfonispora thiosulfatigenes DSM 11270</name>
    <dbReference type="NCBI Taxonomy" id="656914"/>
    <lineage>
        <taxon>Bacteria</taxon>
        <taxon>Bacillati</taxon>
        <taxon>Bacillota</taxon>
        <taxon>Clostridia</taxon>
        <taxon>Eubacteriales</taxon>
        <taxon>Peptococcaceae</taxon>
        <taxon>Desulfonispora</taxon>
    </lineage>
</organism>
<dbReference type="GO" id="GO:0015074">
    <property type="term" value="P:DNA integration"/>
    <property type="evidence" value="ECO:0007669"/>
    <property type="project" value="UniProtKB-KW"/>
</dbReference>
<dbReference type="Pfam" id="PF02899">
    <property type="entry name" value="Phage_int_SAM_1"/>
    <property type="match status" value="1"/>
</dbReference>
<dbReference type="RefSeq" id="WP_084051933.1">
    <property type="nucleotide sequence ID" value="NZ_FWWT01000005.1"/>
</dbReference>
<dbReference type="OrthoDB" id="9785687at2"/>
<dbReference type="EMBL" id="FWWT01000005">
    <property type="protein sequence ID" value="SMB80047.1"/>
    <property type="molecule type" value="Genomic_DNA"/>
</dbReference>
<dbReference type="InterPro" id="IPR011010">
    <property type="entry name" value="DNA_brk_join_enz"/>
</dbReference>
<dbReference type="STRING" id="656914.SAMN00017405_0827"/>
<keyword evidence="3" id="KW-0229">DNA integration</keyword>
<keyword evidence="10" id="KW-1185">Reference proteome</keyword>
<keyword evidence="4 6" id="KW-0238">DNA-binding</keyword>
<sequence length="410" mass="48025">MKKKLDELTSEVLNELEASGYSKLTRDNFRYFWNGMVRYFESKNIYEFNSEIAMEYFEIRCSNTDLKKRSENFIKRAILILDHYNNYGEIPLRCYTPITKLNNPKYIEILNNYGKYLAEGEYSSRTVEGYLRNVVGFIQFLEGNEYLCIDKWSAEIMFKYIETLSEFKKATIKHKTGSVRLFLRYLYLENITKVDLSQYIGTIRGTYHQKIPSFWTKNEVNQLLAAIDQNNPNEKRDYAMILLVARLGLRSSDVKKLKFENLHWKENQIVIIQSKTGEPLTLPLLRDVGWAIIDYVQNARPKVDNQHIFLRHLPPYTELSERNHLYKTIEKYMMRAKLPISAKKRNGMHSLRHSLATTLMEENVPLSDISGILGHTSVDSTSIYLNVDINRLRDCALEVNNLGVDQDGKF</sequence>
<dbReference type="InterPro" id="IPR050090">
    <property type="entry name" value="Tyrosine_recombinase_XerCD"/>
</dbReference>
<dbReference type="GO" id="GO:0003677">
    <property type="term" value="F:DNA binding"/>
    <property type="evidence" value="ECO:0007669"/>
    <property type="project" value="UniProtKB-UniRule"/>
</dbReference>
<accession>A0A1W1UG34</accession>
<proteinExistence type="inferred from homology"/>
<dbReference type="GO" id="GO:0006310">
    <property type="term" value="P:DNA recombination"/>
    <property type="evidence" value="ECO:0007669"/>
    <property type="project" value="UniProtKB-KW"/>
</dbReference>
<evidence type="ECO:0000256" key="1">
    <source>
        <dbReference type="ARBA" id="ARBA00003283"/>
    </source>
</evidence>
<dbReference type="PANTHER" id="PTHR30349:SF81">
    <property type="entry name" value="TYROSINE RECOMBINASE XERC"/>
    <property type="match status" value="1"/>
</dbReference>
<comment type="function">
    <text evidence="1">Site-specific tyrosine recombinase, which acts by catalyzing the cutting and rejoining of the recombining DNA molecules.</text>
</comment>
<dbReference type="Proteomes" id="UP000192731">
    <property type="component" value="Unassembled WGS sequence"/>
</dbReference>
<feature type="domain" description="Core-binding (CB)" evidence="8">
    <location>
        <begin position="104"/>
        <end position="187"/>
    </location>
</feature>
<dbReference type="InterPro" id="IPR002104">
    <property type="entry name" value="Integrase_catalytic"/>
</dbReference>
<evidence type="ECO:0000259" key="8">
    <source>
        <dbReference type="PROSITE" id="PS51900"/>
    </source>
</evidence>
<comment type="similarity">
    <text evidence="2">Belongs to the 'phage' integrase family.</text>
</comment>
<dbReference type="InterPro" id="IPR004107">
    <property type="entry name" value="Integrase_SAM-like_N"/>
</dbReference>
<reference evidence="9 10" key="1">
    <citation type="submission" date="2017-04" db="EMBL/GenBank/DDBJ databases">
        <authorList>
            <person name="Afonso C.L."/>
            <person name="Miller P.J."/>
            <person name="Scott M.A."/>
            <person name="Spackman E."/>
            <person name="Goraichik I."/>
            <person name="Dimitrov K.M."/>
            <person name="Suarez D.L."/>
            <person name="Swayne D.E."/>
        </authorList>
    </citation>
    <scope>NUCLEOTIDE SEQUENCE [LARGE SCALE GENOMIC DNA]</scope>
    <source>
        <strain evidence="9 10">DSM 11270</strain>
    </source>
</reference>
<dbReference type="InterPro" id="IPR044068">
    <property type="entry name" value="CB"/>
</dbReference>
<evidence type="ECO:0000259" key="7">
    <source>
        <dbReference type="PROSITE" id="PS51898"/>
    </source>
</evidence>
<dbReference type="AlphaFoldDB" id="A0A1W1UG34"/>
<dbReference type="PANTHER" id="PTHR30349">
    <property type="entry name" value="PHAGE INTEGRASE-RELATED"/>
    <property type="match status" value="1"/>
</dbReference>
<evidence type="ECO:0000256" key="6">
    <source>
        <dbReference type="PROSITE-ProRule" id="PRU01248"/>
    </source>
</evidence>
<evidence type="ECO:0000256" key="2">
    <source>
        <dbReference type="ARBA" id="ARBA00008857"/>
    </source>
</evidence>
<dbReference type="PROSITE" id="PS51898">
    <property type="entry name" value="TYR_RECOMBINASE"/>
    <property type="match status" value="1"/>
</dbReference>
<evidence type="ECO:0000256" key="3">
    <source>
        <dbReference type="ARBA" id="ARBA00022908"/>
    </source>
</evidence>
<evidence type="ECO:0000256" key="4">
    <source>
        <dbReference type="ARBA" id="ARBA00023125"/>
    </source>
</evidence>
<dbReference type="InterPro" id="IPR010998">
    <property type="entry name" value="Integrase_recombinase_N"/>
</dbReference>
<protein>
    <submittedName>
        <fullName evidence="9">Site-specific recombinase XerD</fullName>
    </submittedName>
</protein>
<dbReference type="Pfam" id="PF00589">
    <property type="entry name" value="Phage_integrase"/>
    <property type="match status" value="1"/>
</dbReference>
<evidence type="ECO:0000256" key="5">
    <source>
        <dbReference type="ARBA" id="ARBA00023172"/>
    </source>
</evidence>
<dbReference type="SUPFAM" id="SSF56349">
    <property type="entry name" value="DNA breaking-rejoining enzymes"/>
    <property type="match status" value="1"/>
</dbReference>
<keyword evidence="5" id="KW-0233">DNA recombination</keyword>
<dbReference type="InterPro" id="IPR013762">
    <property type="entry name" value="Integrase-like_cat_sf"/>
</dbReference>
<dbReference type="PROSITE" id="PS51900">
    <property type="entry name" value="CB"/>
    <property type="match status" value="1"/>
</dbReference>
<name>A0A1W1UG34_DESTI</name>
<feature type="domain" description="Tyr recombinase" evidence="7">
    <location>
        <begin position="210"/>
        <end position="397"/>
    </location>
</feature>
<dbReference type="Gene3D" id="1.10.150.130">
    <property type="match status" value="1"/>
</dbReference>
<gene>
    <name evidence="9" type="ORF">SAMN00017405_0827</name>
</gene>
<dbReference type="CDD" id="cd01188">
    <property type="entry name" value="INT_RitA_C_like"/>
    <property type="match status" value="1"/>
</dbReference>
<dbReference type="Gene3D" id="1.10.443.10">
    <property type="entry name" value="Intergrase catalytic core"/>
    <property type="match status" value="1"/>
</dbReference>
<evidence type="ECO:0000313" key="10">
    <source>
        <dbReference type="Proteomes" id="UP000192731"/>
    </source>
</evidence>